<dbReference type="Pfam" id="PF02518">
    <property type="entry name" value="HATPase_c"/>
    <property type="match status" value="1"/>
</dbReference>
<dbReference type="PRINTS" id="PR00344">
    <property type="entry name" value="BCTRLSENSOR"/>
</dbReference>
<dbReference type="EC" id="2.7.13.3" evidence="2"/>
<evidence type="ECO:0000259" key="8">
    <source>
        <dbReference type="PROSITE" id="PS50112"/>
    </source>
</evidence>
<reference evidence="10 11" key="1">
    <citation type="submission" date="2015-07" db="EMBL/GenBank/DDBJ databases">
        <title>Isolation and Genomic Characterization of a Novel Halophilic Metal-Reducing Deltaproteobacterium from the Deep Subsurface.</title>
        <authorList>
            <person name="Badalamenti J.P."/>
            <person name="Summers Z.M."/>
            <person name="Gralnick J.A."/>
            <person name="Bond D.R."/>
        </authorList>
    </citation>
    <scope>NUCLEOTIDE SEQUENCE [LARGE SCALE GENOMIC DNA]</scope>
    <source>
        <strain evidence="10 11">WTL</strain>
    </source>
</reference>
<dbReference type="Gene3D" id="3.30.565.10">
    <property type="entry name" value="Histidine kinase-like ATPase, C-terminal domain"/>
    <property type="match status" value="1"/>
</dbReference>
<evidence type="ECO:0000256" key="4">
    <source>
        <dbReference type="ARBA" id="ARBA00022679"/>
    </source>
</evidence>
<feature type="domain" description="PAS" evidence="8">
    <location>
        <begin position="89"/>
        <end position="132"/>
    </location>
</feature>
<feature type="transmembrane region" description="Helical" evidence="6">
    <location>
        <begin position="41"/>
        <end position="62"/>
    </location>
</feature>
<accession>A0A0M4DGH1</accession>
<feature type="domain" description="Histidine kinase" evidence="7">
    <location>
        <begin position="427"/>
        <end position="682"/>
    </location>
</feature>
<evidence type="ECO:0000256" key="5">
    <source>
        <dbReference type="ARBA" id="ARBA00022777"/>
    </source>
</evidence>
<dbReference type="AlphaFoldDB" id="A0A0M4DGH1"/>
<dbReference type="Pfam" id="PF00512">
    <property type="entry name" value="HisKA"/>
    <property type="match status" value="1"/>
</dbReference>
<evidence type="ECO:0000256" key="3">
    <source>
        <dbReference type="ARBA" id="ARBA00022553"/>
    </source>
</evidence>
<dbReference type="KEGG" id="des:DSOUD_0934"/>
<dbReference type="Gene3D" id="1.10.287.130">
    <property type="match status" value="1"/>
</dbReference>
<name>A0A0M4DGH1_9BACT</name>
<evidence type="ECO:0000256" key="2">
    <source>
        <dbReference type="ARBA" id="ARBA00012438"/>
    </source>
</evidence>
<dbReference type="SMART" id="SM00065">
    <property type="entry name" value="GAF"/>
    <property type="match status" value="1"/>
</dbReference>
<dbReference type="CDD" id="cd00075">
    <property type="entry name" value="HATPase"/>
    <property type="match status" value="1"/>
</dbReference>
<dbReference type="Pfam" id="PF13185">
    <property type="entry name" value="GAF_2"/>
    <property type="match status" value="1"/>
</dbReference>
<keyword evidence="6" id="KW-1133">Transmembrane helix</keyword>
<dbReference type="InterPro" id="IPR036097">
    <property type="entry name" value="HisK_dim/P_sf"/>
</dbReference>
<dbReference type="PROSITE" id="PS50113">
    <property type="entry name" value="PAC"/>
    <property type="match status" value="1"/>
</dbReference>
<organism evidence="10 11">
    <name type="scientific">Desulfuromonas soudanensis</name>
    <dbReference type="NCBI Taxonomy" id="1603606"/>
    <lineage>
        <taxon>Bacteria</taxon>
        <taxon>Pseudomonadati</taxon>
        <taxon>Thermodesulfobacteriota</taxon>
        <taxon>Desulfuromonadia</taxon>
        <taxon>Desulfuromonadales</taxon>
        <taxon>Desulfuromonadaceae</taxon>
        <taxon>Desulfuromonas</taxon>
    </lineage>
</organism>
<dbReference type="NCBIfam" id="TIGR00229">
    <property type="entry name" value="sensory_box"/>
    <property type="match status" value="1"/>
</dbReference>
<dbReference type="Gene3D" id="3.30.450.40">
    <property type="match status" value="1"/>
</dbReference>
<dbReference type="InterPro" id="IPR004358">
    <property type="entry name" value="Sig_transdc_His_kin-like_C"/>
</dbReference>
<dbReference type="InterPro" id="IPR000014">
    <property type="entry name" value="PAS"/>
</dbReference>
<dbReference type="InterPro" id="IPR003661">
    <property type="entry name" value="HisK_dim/P_dom"/>
</dbReference>
<dbReference type="InterPro" id="IPR005467">
    <property type="entry name" value="His_kinase_dom"/>
</dbReference>
<dbReference type="PROSITE" id="PS50109">
    <property type="entry name" value="HIS_KIN"/>
    <property type="match status" value="1"/>
</dbReference>
<dbReference type="EMBL" id="CP010802">
    <property type="protein sequence ID" value="ALC15720.1"/>
    <property type="molecule type" value="Genomic_DNA"/>
</dbReference>
<dbReference type="SUPFAM" id="SSF55781">
    <property type="entry name" value="GAF domain-like"/>
    <property type="match status" value="1"/>
</dbReference>
<dbReference type="InterPro" id="IPR003594">
    <property type="entry name" value="HATPase_dom"/>
</dbReference>
<keyword evidence="3" id="KW-0597">Phosphoprotein</keyword>
<dbReference type="InterPro" id="IPR036890">
    <property type="entry name" value="HATPase_C_sf"/>
</dbReference>
<keyword evidence="6" id="KW-0472">Membrane</keyword>
<evidence type="ECO:0000313" key="10">
    <source>
        <dbReference type="EMBL" id="ALC15720.1"/>
    </source>
</evidence>
<dbReference type="PANTHER" id="PTHR43047">
    <property type="entry name" value="TWO-COMPONENT HISTIDINE PROTEIN KINASE"/>
    <property type="match status" value="1"/>
</dbReference>
<comment type="catalytic activity">
    <reaction evidence="1">
        <text>ATP + protein L-histidine = ADP + protein N-phospho-L-histidine.</text>
        <dbReference type="EC" id="2.7.13.3"/>
    </reaction>
</comment>
<keyword evidence="4" id="KW-0808">Transferase</keyword>
<dbReference type="SUPFAM" id="SSF55874">
    <property type="entry name" value="ATPase domain of HSP90 chaperone/DNA topoisomerase II/histidine kinase"/>
    <property type="match status" value="1"/>
</dbReference>
<dbReference type="CDD" id="cd00082">
    <property type="entry name" value="HisKA"/>
    <property type="match status" value="1"/>
</dbReference>
<gene>
    <name evidence="10" type="ORF">DSOUD_0934</name>
</gene>
<dbReference type="InterPro" id="IPR029016">
    <property type="entry name" value="GAF-like_dom_sf"/>
</dbReference>
<dbReference type="Gene3D" id="3.30.450.20">
    <property type="entry name" value="PAS domain"/>
    <property type="match status" value="1"/>
</dbReference>
<dbReference type="PROSITE" id="PS50112">
    <property type="entry name" value="PAS"/>
    <property type="match status" value="1"/>
</dbReference>
<evidence type="ECO:0000256" key="1">
    <source>
        <dbReference type="ARBA" id="ARBA00000085"/>
    </source>
</evidence>
<dbReference type="SUPFAM" id="SSF47384">
    <property type="entry name" value="Homodimeric domain of signal transducing histidine kinase"/>
    <property type="match status" value="1"/>
</dbReference>
<keyword evidence="5 10" id="KW-0418">Kinase</keyword>
<evidence type="ECO:0000313" key="11">
    <source>
        <dbReference type="Proteomes" id="UP000057158"/>
    </source>
</evidence>
<evidence type="ECO:0000256" key="6">
    <source>
        <dbReference type="SAM" id="Phobius"/>
    </source>
</evidence>
<dbReference type="PANTHER" id="PTHR43047:SF72">
    <property type="entry name" value="OSMOSENSING HISTIDINE PROTEIN KINASE SLN1"/>
    <property type="match status" value="1"/>
</dbReference>
<sequence length="692" mass="76818">MAMDWTANRAPSPLLCAALFFLLPGARPLQAALSPNATRATPLVLLTSLGWALAILLAFALWSQFRRTKTRRQSDQEEISRLGTRIKGNEKRCRDLLDSAGDAIFLINPQNGRLQEVNRAAEGLLGYSAAEIPLLPLDVIFAGRQRRRYLALVKKVIRQGYGEDGELIFRRRDGTSFIGAVHARLGRIGSEEMVHGVVRDVTERKMTEQELRRRNRDLTLVNQIAHQAASSGDLAEMLQAVLDKVVSSFDSDGGGIYLVRHAGKDLELLVHHNIDTETLASLRQLCPGQGMCGRVVVSGRPRSSVDLTQDRRLEVEAVRHAGWRGFQAIPLATHERTLGVLFIFNHSRRLFKREEIRLLLGIGKQLGTAVEGIELFDSLQWQNRLTEASNRELEHSRMQLKMNLASVEESSRSLEQLDRIKSNFLALASHELRTPLTFVLASTDLLRDTLRERLSDDEKSALDAIRQGGLRLDEIVSDLLEVARLESQSIYLARERVCLPTLLQDIRYDTLFLLQERGLTLSIVDPGEIPPLVGDHYHLKKTFCRLLENAMKFTPEGGEINILAACRTAGEIQALAPVLRPFSPAFFEKEPGSSYVQITVRDTGIGIPAAEQLRVFDKFYEIGDIASHSTSQTRFGGKGVGLGLTLVKGMVEAHGGMVWVESQGEASLEPGSAFHVLLPHPPPAEETADVAN</sequence>
<dbReference type="GO" id="GO:0000155">
    <property type="term" value="F:phosphorelay sensor kinase activity"/>
    <property type="evidence" value="ECO:0007669"/>
    <property type="project" value="InterPro"/>
</dbReference>
<dbReference type="PATRIC" id="fig|1603606.3.peg.1026"/>
<dbReference type="Pfam" id="PF13426">
    <property type="entry name" value="PAS_9"/>
    <property type="match status" value="1"/>
</dbReference>
<dbReference type="InterPro" id="IPR003018">
    <property type="entry name" value="GAF"/>
</dbReference>
<dbReference type="SMART" id="SM00091">
    <property type="entry name" value="PAS"/>
    <property type="match status" value="1"/>
</dbReference>
<evidence type="ECO:0000259" key="9">
    <source>
        <dbReference type="PROSITE" id="PS50113"/>
    </source>
</evidence>
<dbReference type="InterPro" id="IPR000700">
    <property type="entry name" value="PAS-assoc_C"/>
</dbReference>
<dbReference type="CDD" id="cd00130">
    <property type="entry name" value="PAS"/>
    <property type="match status" value="1"/>
</dbReference>
<proteinExistence type="predicted"/>
<dbReference type="Proteomes" id="UP000057158">
    <property type="component" value="Chromosome"/>
</dbReference>
<protein>
    <recommendedName>
        <fullName evidence="2">histidine kinase</fullName>
        <ecNumber evidence="2">2.7.13.3</ecNumber>
    </recommendedName>
</protein>
<dbReference type="InterPro" id="IPR035965">
    <property type="entry name" value="PAS-like_dom_sf"/>
</dbReference>
<keyword evidence="11" id="KW-1185">Reference proteome</keyword>
<dbReference type="SUPFAM" id="SSF55785">
    <property type="entry name" value="PYP-like sensor domain (PAS domain)"/>
    <property type="match status" value="1"/>
</dbReference>
<dbReference type="GO" id="GO:0009927">
    <property type="term" value="F:histidine phosphotransfer kinase activity"/>
    <property type="evidence" value="ECO:0007669"/>
    <property type="project" value="TreeGrafter"/>
</dbReference>
<dbReference type="SMART" id="SM00387">
    <property type="entry name" value="HATPase_c"/>
    <property type="match status" value="1"/>
</dbReference>
<keyword evidence="6" id="KW-0812">Transmembrane</keyword>
<dbReference type="SMART" id="SM00388">
    <property type="entry name" value="HisKA"/>
    <property type="match status" value="1"/>
</dbReference>
<dbReference type="GO" id="GO:0005886">
    <property type="term" value="C:plasma membrane"/>
    <property type="evidence" value="ECO:0007669"/>
    <property type="project" value="TreeGrafter"/>
</dbReference>
<dbReference type="InterPro" id="IPR001610">
    <property type="entry name" value="PAC"/>
</dbReference>
<dbReference type="STRING" id="1603606.DSOUD_0934"/>
<feature type="domain" description="PAC" evidence="9">
    <location>
        <begin position="163"/>
        <end position="213"/>
    </location>
</feature>
<dbReference type="SMART" id="SM00086">
    <property type="entry name" value="PAC"/>
    <property type="match status" value="1"/>
</dbReference>
<evidence type="ECO:0000259" key="7">
    <source>
        <dbReference type="PROSITE" id="PS50109"/>
    </source>
</evidence>